<evidence type="ECO:0000256" key="3">
    <source>
        <dbReference type="ARBA" id="ARBA00022801"/>
    </source>
</evidence>
<keyword evidence="2" id="KW-0479">Metal-binding</keyword>
<proteinExistence type="predicted"/>
<organism evidence="7 8">
    <name type="scientific">Archangium lansingense</name>
    <dbReference type="NCBI Taxonomy" id="2995310"/>
    <lineage>
        <taxon>Bacteria</taxon>
        <taxon>Pseudomonadati</taxon>
        <taxon>Myxococcota</taxon>
        <taxon>Myxococcia</taxon>
        <taxon>Myxococcales</taxon>
        <taxon>Cystobacterineae</taxon>
        <taxon>Archangiaceae</taxon>
        <taxon>Archangium</taxon>
    </lineage>
</organism>
<reference evidence="7 8" key="1">
    <citation type="submission" date="2022-11" db="EMBL/GenBank/DDBJ databases">
        <title>Minimal conservation of predation-associated metabolite biosynthetic gene clusters underscores biosynthetic potential of Myxococcota including descriptions for ten novel species: Archangium lansinium sp. nov., Myxococcus landrumus sp. nov., Nannocystis bai.</title>
        <authorList>
            <person name="Ahearne A."/>
            <person name="Stevens C."/>
            <person name="Phillips K."/>
        </authorList>
    </citation>
    <scope>NUCLEOTIDE SEQUENCE [LARGE SCALE GENOMIC DNA]</scope>
    <source>
        <strain evidence="7 8">MIWBW</strain>
    </source>
</reference>
<dbReference type="Gene3D" id="3.40.140.10">
    <property type="entry name" value="Cytidine Deaminase, domain 2"/>
    <property type="match status" value="1"/>
</dbReference>
<dbReference type="SUPFAM" id="SSF102712">
    <property type="entry name" value="JAB1/MPN domain"/>
    <property type="match status" value="1"/>
</dbReference>
<comment type="caution">
    <text evidence="7">The sequence shown here is derived from an EMBL/GenBank/DDBJ whole genome shotgun (WGS) entry which is preliminary data.</text>
</comment>
<keyword evidence="4" id="KW-0862">Zinc</keyword>
<evidence type="ECO:0000256" key="4">
    <source>
        <dbReference type="ARBA" id="ARBA00022833"/>
    </source>
</evidence>
<feature type="domain" description="JAB" evidence="6">
    <location>
        <begin position="30"/>
        <end position="140"/>
    </location>
</feature>
<sequence>MMEEGLLFRRAGGGLVKVAPTALAQLLLFRQLDADSTEAGGVLLGRHIVGCRDIIIDEVTVPVQEDRRLRLAFHRSQASHQKVIDARWLDSGGTCHYLGEWHTHPETAPTPSLVDLADWRRRLRVDQFEGDSLLFLIVGTRELCAWEGMRHPASAHGPPPGMVCLALNR</sequence>
<evidence type="ECO:0000313" key="8">
    <source>
        <dbReference type="Proteomes" id="UP001207654"/>
    </source>
</evidence>
<keyword evidence="3" id="KW-0378">Hydrolase</keyword>
<evidence type="ECO:0000256" key="1">
    <source>
        <dbReference type="ARBA" id="ARBA00022670"/>
    </source>
</evidence>
<dbReference type="Pfam" id="PF14464">
    <property type="entry name" value="Prok-JAB"/>
    <property type="match status" value="1"/>
</dbReference>
<name>A0ABT4A895_9BACT</name>
<protein>
    <submittedName>
        <fullName evidence="7">Mov34/MPN/PAD-1 family protein</fullName>
    </submittedName>
</protein>
<evidence type="ECO:0000313" key="7">
    <source>
        <dbReference type="EMBL" id="MCY1077816.1"/>
    </source>
</evidence>
<dbReference type="Proteomes" id="UP001207654">
    <property type="component" value="Unassembled WGS sequence"/>
</dbReference>
<dbReference type="EMBL" id="JAPNKA010000001">
    <property type="protein sequence ID" value="MCY1077816.1"/>
    <property type="molecule type" value="Genomic_DNA"/>
</dbReference>
<accession>A0ABT4A895</accession>
<keyword evidence="1" id="KW-0645">Protease</keyword>
<keyword evidence="8" id="KW-1185">Reference proteome</keyword>
<dbReference type="RefSeq" id="WP_267536625.1">
    <property type="nucleotide sequence ID" value="NZ_JAPNKA010000001.1"/>
</dbReference>
<keyword evidence="5" id="KW-0482">Metalloprotease</keyword>
<evidence type="ECO:0000256" key="5">
    <source>
        <dbReference type="ARBA" id="ARBA00023049"/>
    </source>
</evidence>
<evidence type="ECO:0000259" key="6">
    <source>
        <dbReference type="Pfam" id="PF14464"/>
    </source>
</evidence>
<gene>
    <name evidence="7" type="ORF">OV287_25425</name>
</gene>
<dbReference type="InterPro" id="IPR028090">
    <property type="entry name" value="JAB_dom_prok"/>
</dbReference>
<evidence type="ECO:0000256" key="2">
    <source>
        <dbReference type="ARBA" id="ARBA00022723"/>
    </source>
</evidence>